<feature type="transmembrane region" description="Helical" evidence="5">
    <location>
        <begin position="63"/>
        <end position="84"/>
    </location>
</feature>
<evidence type="ECO:0000313" key="9">
    <source>
        <dbReference type="Proteomes" id="UP000663832"/>
    </source>
</evidence>
<organism evidence="7 9">
    <name type="scientific">Adineta steineri</name>
    <dbReference type="NCBI Taxonomy" id="433720"/>
    <lineage>
        <taxon>Eukaryota</taxon>
        <taxon>Metazoa</taxon>
        <taxon>Spiralia</taxon>
        <taxon>Gnathifera</taxon>
        <taxon>Rotifera</taxon>
        <taxon>Eurotatoria</taxon>
        <taxon>Bdelloidea</taxon>
        <taxon>Adinetida</taxon>
        <taxon>Adinetidae</taxon>
        <taxon>Adineta</taxon>
    </lineage>
</organism>
<keyword evidence="4 5" id="KW-0472">Membrane</keyword>
<dbReference type="PANTHER" id="PTHR46641:SF2">
    <property type="entry name" value="FMRFAMIDE RECEPTOR"/>
    <property type="match status" value="1"/>
</dbReference>
<dbReference type="GO" id="GO:0016020">
    <property type="term" value="C:membrane"/>
    <property type="evidence" value="ECO:0007669"/>
    <property type="project" value="UniProtKB-SubCell"/>
</dbReference>
<name>A0A813ZE88_9BILA</name>
<dbReference type="Proteomes" id="UP000663832">
    <property type="component" value="Unassembled WGS sequence"/>
</dbReference>
<feature type="transmembrane region" description="Helical" evidence="5">
    <location>
        <begin position="30"/>
        <end position="51"/>
    </location>
</feature>
<comment type="subcellular location">
    <subcellularLocation>
        <location evidence="1">Membrane</location>
    </subcellularLocation>
</comment>
<gene>
    <name evidence="8" type="ORF">BJG266_LOCUS11333</name>
    <name evidence="7" type="ORF">QVE165_LOCUS9326</name>
</gene>
<dbReference type="InterPro" id="IPR000276">
    <property type="entry name" value="GPCR_Rhodpsn"/>
</dbReference>
<evidence type="ECO:0000256" key="1">
    <source>
        <dbReference type="ARBA" id="ARBA00004370"/>
    </source>
</evidence>
<feature type="transmembrane region" description="Helical" evidence="5">
    <location>
        <begin position="303"/>
        <end position="324"/>
    </location>
</feature>
<comment type="caution">
    <text evidence="7">The sequence shown here is derived from an EMBL/GenBank/DDBJ whole genome shotgun (WGS) entry which is preliminary data.</text>
</comment>
<dbReference type="EMBL" id="CAJNOM010000042">
    <property type="protein sequence ID" value="CAF0898179.1"/>
    <property type="molecule type" value="Genomic_DNA"/>
</dbReference>
<accession>A0A813ZE88</accession>
<evidence type="ECO:0000313" key="8">
    <source>
        <dbReference type="EMBL" id="CAF0917285.1"/>
    </source>
</evidence>
<reference evidence="7" key="1">
    <citation type="submission" date="2021-02" db="EMBL/GenBank/DDBJ databases">
        <authorList>
            <person name="Nowell W R."/>
        </authorList>
    </citation>
    <scope>NUCLEOTIDE SEQUENCE</scope>
</reference>
<evidence type="ECO:0000259" key="6">
    <source>
        <dbReference type="PROSITE" id="PS50262"/>
    </source>
</evidence>
<evidence type="ECO:0000256" key="4">
    <source>
        <dbReference type="ARBA" id="ARBA00023136"/>
    </source>
</evidence>
<dbReference type="Pfam" id="PF00001">
    <property type="entry name" value="7tm_1"/>
    <property type="match status" value="1"/>
</dbReference>
<protein>
    <recommendedName>
        <fullName evidence="6">G-protein coupled receptors family 1 profile domain-containing protein</fullName>
    </recommendedName>
</protein>
<feature type="transmembrane region" description="Helical" evidence="5">
    <location>
        <begin position="145"/>
        <end position="163"/>
    </location>
</feature>
<evidence type="ECO:0000256" key="3">
    <source>
        <dbReference type="ARBA" id="ARBA00022989"/>
    </source>
</evidence>
<dbReference type="PANTHER" id="PTHR46641">
    <property type="entry name" value="FMRFAMIDE RECEPTOR-RELATED"/>
    <property type="match status" value="1"/>
</dbReference>
<evidence type="ECO:0000256" key="2">
    <source>
        <dbReference type="ARBA" id="ARBA00022692"/>
    </source>
</evidence>
<evidence type="ECO:0000256" key="5">
    <source>
        <dbReference type="SAM" id="Phobius"/>
    </source>
</evidence>
<sequence>MYLNSTNQNDSSADNIFFILLNVRLIVKFYIWPLLVLFGLIGNFLSILVLTRRRLIRTSTNNYLTVLAVFDSCYLVFTLILNFGSHSTFSNNPFTQTLLYFLRPLADFSSNTATWLIVCFTLERTLAVARPIYAKRTCSVRRSRHLICTLLIICFLITLPTYFERKFTRDVNNIENKNNSFNATERINLAKQKEYLQTFHRLYLIFICIVIIWIPLILLCVCNSILIWYVHRSRRFDVDVQPKPADETNPITSSSSSIISKSAYCSNNYSKSSVSCSSNITMKNPYTFDLRRHSRSYIRKRKVTIVLIFCLFVALLLWTPQSLSLTYETLIESYSEMSPKNRNILLIFNNFANLFLCINASIDFILYCFLSEKFARTCQQIIWRQCSNYKINSKLHSRMVALDRGSFIVSNTSNNIHHQQQQLAANTTNSYYTQLYNFYSPSQINSKNKEWKKKFVQTLTTTTTANSKYDHRVYYRTSLLENKQKMLHTKKKSNHQRLVGFEKQIEMLSNTEDDYTNNELNISVNTSLSSNKQSHSDTTCHV</sequence>
<feature type="transmembrane region" description="Helical" evidence="5">
    <location>
        <begin position="202"/>
        <end position="230"/>
    </location>
</feature>
<dbReference type="InterPro" id="IPR052954">
    <property type="entry name" value="GPCR-Ligand_Int"/>
</dbReference>
<keyword evidence="9" id="KW-1185">Reference proteome</keyword>
<dbReference type="SUPFAM" id="SSF81321">
    <property type="entry name" value="Family A G protein-coupled receptor-like"/>
    <property type="match status" value="1"/>
</dbReference>
<dbReference type="EMBL" id="CAJNOI010000041">
    <property type="protein sequence ID" value="CAF0917285.1"/>
    <property type="molecule type" value="Genomic_DNA"/>
</dbReference>
<dbReference type="PRINTS" id="PR00237">
    <property type="entry name" value="GPCRRHODOPSN"/>
</dbReference>
<dbReference type="CDD" id="cd14978">
    <property type="entry name" value="7tmA_FMRFamide_R-like"/>
    <property type="match status" value="1"/>
</dbReference>
<dbReference type="OrthoDB" id="10011262at2759"/>
<keyword evidence="3 5" id="KW-1133">Transmembrane helix</keyword>
<feature type="domain" description="G-protein coupled receptors family 1 profile" evidence="6">
    <location>
        <begin position="42"/>
        <end position="367"/>
    </location>
</feature>
<dbReference type="PROSITE" id="PS50262">
    <property type="entry name" value="G_PROTEIN_RECEP_F1_2"/>
    <property type="match status" value="1"/>
</dbReference>
<feature type="transmembrane region" description="Helical" evidence="5">
    <location>
        <begin position="344"/>
        <end position="370"/>
    </location>
</feature>
<dbReference type="GO" id="GO:0004930">
    <property type="term" value="F:G protein-coupled receptor activity"/>
    <property type="evidence" value="ECO:0007669"/>
    <property type="project" value="InterPro"/>
</dbReference>
<dbReference type="Proteomes" id="UP000663877">
    <property type="component" value="Unassembled WGS sequence"/>
</dbReference>
<dbReference type="AlphaFoldDB" id="A0A813ZE88"/>
<keyword evidence="2 5" id="KW-0812">Transmembrane</keyword>
<dbReference type="Gene3D" id="1.20.1070.10">
    <property type="entry name" value="Rhodopsin 7-helix transmembrane proteins"/>
    <property type="match status" value="1"/>
</dbReference>
<proteinExistence type="predicted"/>
<evidence type="ECO:0000313" key="7">
    <source>
        <dbReference type="EMBL" id="CAF0898179.1"/>
    </source>
</evidence>
<dbReference type="InterPro" id="IPR017452">
    <property type="entry name" value="GPCR_Rhodpsn_7TM"/>
</dbReference>